<protein>
    <recommendedName>
        <fullName evidence="8">Bcr/CflA family efflux transporter</fullName>
    </recommendedName>
</protein>
<keyword evidence="7 8" id="KW-0472">Membrane</keyword>
<feature type="transmembrane region" description="Helical" evidence="8">
    <location>
        <begin position="302"/>
        <end position="324"/>
    </location>
</feature>
<evidence type="ECO:0000256" key="8">
    <source>
        <dbReference type="RuleBase" id="RU365088"/>
    </source>
</evidence>
<keyword evidence="11" id="KW-1185">Reference proteome</keyword>
<keyword evidence="5 8" id="KW-0812">Transmembrane</keyword>
<keyword evidence="4" id="KW-1003">Cell membrane</keyword>
<feature type="transmembrane region" description="Helical" evidence="8">
    <location>
        <begin position="161"/>
        <end position="184"/>
    </location>
</feature>
<keyword evidence="8" id="KW-0997">Cell inner membrane</keyword>
<feature type="transmembrane region" description="Helical" evidence="8">
    <location>
        <begin position="336"/>
        <end position="354"/>
    </location>
</feature>
<comment type="subcellular location">
    <subcellularLocation>
        <location evidence="8">Cell inner membrane</location>
        <topology evidence="8">Multi-pass membrane protein</topology>
    </subcellularLocation>
    <subcellularLocation>
        <location evidence="1">Cell membrane</location>
        <topology evidence="1">Multi-pass membrane protein</topology>
    </subcellularLocation>
</comment>
<dbReference type="EMBL" id="JAAKZG010000011">
    <property type="protein sequence ID" value="NGN43710.1"/>
    <property type="molecule type" value="Genomic_DNA"/>
</dbReference>
<proteinExistence type="inferred from homology"/>
<feature type="transmembrane region" description="Helical" evidence="8">
    <location>
        <begin position="126"/>
        <end position="149"/>
    </location>
</feature>
<dbReference type="SUPFAM" id="SSF103473">
    <property type="entry name" value="MFS general substrate transporter"/>
    <property type="match status" value="1"/>
</dbReference>
<dbReference type="NCBIfam" id="NF033134">
    <property type="entry name" value="cmlA_floR"/>
    <property type="match status" value="1"/>
</dbReference>
<dbReference type="PANTHER" id="PTHR23502:SF132">
    <property type="entry name" value="POLYAMINE TRANSPORTER 2-RELATED"/>
    <property type="match status" value="1"/>
</dbReference>
<dbReference type="Pfam" id="PF07690">
    <property type="entry name" value="MFS_1"/>
    <property type="match status" value="1"/>
</dbReference>
<dbReference type="InterPro" id="IPR036259">
    <property type="entry name" value="MFS_trans_sf"/>
</dbReference>
<feature type="transmembrane region" description="Helical" evidence="8">
    <location>
        <begin position="103"/>
        <end position="120"/>
    </location>
</feature>
<dbReference type="Gene3D" id="1.20.1720.10">
    <property type="entry name" value="Multidrug resistance protein D"/>
    <property type="match status" value="1"/>
</dbReference>
<evidence type="ECO:0000256" key="1">
    <source>
        <dbReference type="ARBA" id="ARBA00004651"/>
    </source>
</evidence>
<evidence type="ECO:0000256" key="6">
    <source>
        <dbReference type="ARBA" id="ARBA00022989"/>
    </source>
</evidence>
<feature type="transmembrane region" description="Helical" evidence="8">
    <location>
        <begin position="71"/>
        <end position="91"/>
    </location>
</feature>
<evidence type="ECO:0000313" key="10">
    <source>
        <dbReference type="EMBL" id="NGN43710.1"/>
    </source>
</evidence>
<evidence type="ECO:0000256" key="7">
    <source>
        <dbReference type="ARBA" id="ARBA00023136"/>
    </source>
</evidence>
<dbReference type="PANTHER" id="PTHR23502">
    <property type="entry name" value="MAJOR FACILITATOR SUPERFAMILY"/>
    <property type="match status" value="1"/>
</dbReference>
<keyword evidence="6 8" id="KW-1133">Transmembrane helix</keyword>
<name>A0A7C9VFU3_9HYPH</name>
<keyword evidence="3 8" id="KW-0813">Transport</keyword>
<comment type="caution">
    <text evidence="10">The sequence shown here is derived from an EMBL/GenBank/DDBJ whole genome shotgun (WGS) entry which is preliminary data.</text>
</comment>
<evidence type="ECO:0000256" key="4">
    <source>
        <dbReference type="ARBA" id="ARBA00022475"/>
    </source>
</evidence>
<dbReference type="GO" id="GO:1990961">
    <property type="term" value="P:xenobiotic detoxification by transmembrane export across the plasma membrane"/>
    <property type="evidence" value="ECO:0007669"/>
    <property type="project" value="InterPro"/>
</dbReference>
<evidence type="ECO:0000256" key="5">
    <source>
        <dbReference type="ARBA" id="ARBA00022692"/>
    </source>
</evidence>
<comment type="similarity">
    <text evidence="2 8">Belongs to the major facilitator superfamily. Bcr/CmlA family.</text>
</comment>
<dbReference type="NCBIfam" id="TIGR00710">
    <property type="entry name" value="efflux_Bcr_CflA"/>
    <property type="match status" value="1"/>
</dbReference>
<dbReference type="InterPro" id="IPR011701">
    <property type="entry name" value="MFS"/>
</dbReference>
<dbReference type="AlphaFoldDB" id="A0A7C9VFU3"/>
<dbReference type="CDD" id="cd17320">
    <property type="entry name" value="MFS_MdfA_MDR_like"/>
    <property type="match status" value="1"/>
</dbReference>
<feature type="transmembrane region" description="Helical" evidence="8">
    <location>
        <begin position="190"/>
        <end position="209"/>
    </location>
</feature>
<evidence type="ECO:0000313" key="11">
    <source>
        <dbReference type="Proteomes" id="UP000481252"/>
    </source>
</evidence>
<organism evidence="10 11">
    <name type="scientific">Mesorhizobium zhangyense</name>
    <dbReference type="NCBI Taxonomy" id="1776730"/>
    <lineage>
        <taxon>Bacteria</taxon>
        <taxon>Pseudomonadati</taxon>
        <taxon>Pseudomonadota</taxon>
        <taxon>Alphaproteobacteria</taxon>
        <taxon>Hyphomicrobiales</taxon>
        <taxon>Phyllobacteriaceae</taxon>
        <taxon>Mesorhizobium</taxon>
    </lineage>
</organism>
<evidence type="ECO:0000256" key="3">
    <source>
        <dbReference type="ARBA" id="ARBA00022448"/>
    </source>
</evidence>
<dbReference type="PROSITE" id="PS50850">
    <property type="entry name" value="MFS"/>
    <property type="match status" value="1"/>
</dbReference>
<feature type="transmembrane region" description="Helical" evidence="8">
    <location>
        <begin position="230"/>
        <end position="254"/>
    </location>
</feature>
<dbReference type="Proteomes" id="UP000481252">
    <property type="component" value="Unassembled WGS sequence"/>
</dbReference>
<reference evidence="10 11" key="1">
    <citation type="submission" date="2020-02" db="EMBL/GenBank/DDBJ databases">
        <title>Genome sequence of the type strain CGMCC 1.15528 of Mesorhizobium zhangyense.</title>
        <authorList>
            <person name="Gao J."/>
            <person name="Sun J."/>
        </authorList>
    </citation>
    <scope>NUCLEOTIDE SEQUENCE [LARGE SCALE GENOMIC DNA]</scope>
    <source>
        <strain evidence="10 11">CGMCC 1.15528</strain>
    </source>
</reference>
<dbReference type="GO" id="GO:0005886">
    <property type="term" value="C:plasma membrane"/>
    <property type="evidence" value="ECO:0007669"/>
    <property type="project" value="UniProtKB-SubCell"/>
</dbReference>
<feature type="transmembrane region" description="Helical" evidence="8">
    <location>
        <begin position="366"/>
        <end position="389"/>
    </location>
</feature>
<feature type="domain" description="Major facilitator superfamily (MFS) profile" evidence="9">
    <location>
        <begin position="37"/>
        <end position="419"/>
    </location>
</feature>
<accession>A0A7C9VFU3</accession>
<evidence type="ECO:0000256" key="2">
    <source>
        <dbReference type="ARBA" id="ARBA00006236"/>
    </source>
</evidence>
<feature type="transmembrane region" description="Helical" evidence="8">
    <location>
        <begin position="270"/>
        <end position="290"/>
    </location>
</feature>
<dbReference type="InterPro" id="IPR004812">
    <property type="entry name" value="Efflux_drug-R_Bcr/CmlA"/>
</dbReference>
<dbReference type="InterPro" id="IPR020846">
    <property type="entry name" value="MFS_dom"/>
</dbReference>
<feature type="transmembrane region" description="Helical" evidence="8">
    <location>
        <begin position="395"/>
        <end position="413"/>
    </location>
</feature>
<dbReference type="GO" id="GO:0042910">
    <property type="term" value="F:xenobiotic transmembrane transporter activity"/>
    <property type="evidence" value="ECO:0007669"/>
    <property type="project" value="InterPro"/>
</dbReference>
<feature type="transmembrane region" description="Helical" evidence="8">
    <location>
        <begin position="29"/>
        <end position="51"/>
    </location>
</feature>
<evidence type="ECO:0000259" key="9">
    <source>
        <dbReference type="PROSITE" id="PS50850"/>
    </source>
</evidence>
<sequence>MARSPPDLTHLSGCIIVPYQNSPSPAPKAWNYALPSALLLMAPFDILASLAMDIYLPVVPAMPGILGTTPAVVQLTLSLYMIMLGLGQIVFGPISDRIGRRPVLIGGALLFAASSLLLAGTSSASIFVALRLLQAAGASAALVATFATVRDVYAERPESAVIYSLFSSMLAFVPALGPIAGALIANHLGWRFIFVTLGVLALAASLNAVPRWHETRPAGTSAQRPAFGPILRSFAFWTYTLGFSAAMGAFFVFFSTAPRVLIGRAGFSEIGFSVTFATAALVMIATTRFAKRFVARWGIAGSLARGMAMLLAGAVLLAGGQLLFEPSFWTFVAPMWVISVGIVLTGSVTANGALQAFGDVAGTAVALYFCVQSLIVGIIGTLMVVLLGGDTAWPLAGYCTIMALVTLGMLALLQSRQST</sequence>
<gene>
    <name evidence="10" type="primary">bcr</name>
    <name evidence="10" type="synonym">cflA</name>
    <name evidence="10" type="ORF">G6N74_21850</name>
</gene>